<dbReference type="EMBL" id="KZ819603">
    <property type="protein sequence ID" value="PWN35721.1"/>
    <property type="molecule type" value="Genomic_DNA"/>
</dbReference>
<accession>A0A316VI92</accession>
<gene>
    <name evidence="1" type="ORF">FA14DRAFT_160752</name>
</gene>
<evidence type="ECO:0008006" key="3">
    <source>
        <dbReference type="Google" id="ProtNLM"/>
    </source>
</evidence>
<dbReference type="Pfam" id="PF13489">
    <property type="entry name" value="Methyltransf_23"/>
    <property type="match status" value="1"/>
</dbReference>
<dbReference type="InterPro" id="IPR029063">
    <property type="entry name" value="SAM-dependent_MTases_sf"/>
</dbReference>
<dbReference type="SUPFAM" id="SSF53335">
    <property type="entry name" value="S-adenosyl-L-methionine-dependent methyltransferases"/>
    <property type="match status" value="1"/>
</dbReference>
<protein>
    <recommendedName>
        <fullName evidence="3">Methyltransferase domain-containing protein</fullName>
    </recommendedName>
</protein>
<dbReference type="OrthoDB" id="8300214at2759"/>
<dbReference type="STRING" id="1280837.A0A316VI92"/>
<organism evidence="1 2">
    <name type="scientific">Meira miltonrushii</name>
    <dbReference type="NCBI Taxonomy" id="1280837"/>
    <lineage>
        <taxon>Eukaryota</taxon>
        <taxon>Fungi</taxon>
        <taxon>Dikarya</taxon>
        <taxon>Basidiomycota</taxon>
        <taxon>Ustilaginomycotina</taxon>
        <taxon>Exobasidiomycetes</taxon>
        <taxon>Exobasidiales</taxon>
        <taxon>Brachybasidiaceae</taxon>
        <taxon>Meira</taxon>
    </lineage>
</organism>
<dbReference type="GeneID" id="37020590"/>
<dbReference type="Proteomes" id="UP000245771">
    <property type="component" value="Unassembled WGS sequence"/>
</dbReference>
<dbReference type="AlphaFoldDB" id="A0A316VI92"/>
<dbReference type="RefSeq" id="XP_025356023.1">
    <property type="nucleotide sequence ID" value="XM_025498809.1"/>
</dbReference>
<dbReference type="InParanoid" id="A0A316VI92"/>
<proteinExistence type="predicted"/>
<sequence>MSTPLGIDAIEVANCHIQDFDKKKGTPESIQAIQTAHRLRIIEEWLQAKQSKDIQSYSVSDLDLSLLQGNILDVGCGQGDQTGAIGAFLAKYCPSSHVYGLDPGPADYGAPYTLVQAQKHICDSKLGNFVSFEKPGKAKEGLSRYPQAHFTTLTFSHCLWYFDDEHAILDTFSSALQHGVKNILIAEWALNSSQETASFAMPHILAALLQAHAPLSNINIKLLLSPDQIVQAAEKSGWKMVRQSTFSPDAKLHDGRWEVDIAINAAEEWLNKVRSESVGQGTDPKEIVSIQSHLHALRQSLPAYSSHIRCMDVWTCHLVPNHR</sequence>
<evidence type="ECO:0000313" key="1">
    <source>
        <dbReference type="EMBL" id="PWN35721.1"/>
    </source>
</evidence>
<evidence type="ECO:0000313" key="2">
    <source>
        <dbReference type="Proteomes" id="UP000245771"/>
    </source>
</evidence>
<name>A0A316VI92_9BASI</name>
<dbReference type="Gene3D" id="3.40.50.150">
    <property type="entry name" value="Vaccinia Virus protein VP39"/>
    <property type="match status" value="1"/>
</dbReference>
<keyword evidence="2" id="KW-1185">Reference proteome</keyword>
<reference evidence="1 2" key="1">
    <citation type="journal article" date="2018" name="Mol. Biol. Evol.">
        <title>Broad Genomic Sampling Reveals a Smut Pathogenic Ancestry of the Fungal Clade Ustilaginomycotina.</title>
        <authorList>
            <person name="Kijpornyongpan T."/>
            <person name="Mondo S.J."/>
            <person name="Barry K."/>
            <person name="Sandor L."/>
            <person name="Lee J."/>
            <person name="Lipzen A."/>
            <person name="Pangilinan J."/>
            <person name="LaButti K."/>
            <person name="Hainaut M."/>
            <person name="Henrissat B."/>
            <person name="Grigoriev I.V."/>
            <person name="Spatafora J.W."/>
            <person name="Aime M.C."/>
        </authorList>
    </citation>
    <scope>NUCLEOTIDE SEQUENCE [LARGE SCALE GENOMIC DNA]</scope>
    <source>
        <strain evidence="1 2">MCA 3882</strain>
    </source>
</reference>